<evidence type="ECO:0000256" key="3">
    <source>
        <dbReference type="ARBA" id="ARBA00022475"/>
    </source>
</evidence>
<feature type="transmembrane region" description="Helical" evidence="8">
    <location>
        <begin position="373"/>
        <end position="391"/>
    </location>
</feature>
<keyword evidence="3" id="KW-1003">Cell membrane</keyword>
<dbReference type="PANTHER" id="PTHR42703:SF1">
    <property type="entry name" value="NA(+)_H(+) ANTIPORTER SUBUNIT D1"/>
    <property type="match status" value="1"/>
</dbReference>
<dbReference type="RefSeq" id="WP_043058320.1">
    <property type="nucleotide sequence ID" value="NZ_LXEY01000021.1"/>
</dbReference>
<evidence type="ECO:0000313" key="11">
    <source>
        <dbReference type="Proteomes" id="UP000078292"/>
    </source>
</evidence>
<keyword evidence="5 8" id="KW-1133">Transmembrane helix</keyword>
<feature type="transmembrane region" description="Helical" evidence="8">
    <location>
        <begin position="113"/>
        <end position="131"/>
    </location>
</feature>
<organism evidence="10 11">
    <name type="scientific">Enteractinococcus helveticum</name>
    <dbReference type="NCBI Taxonomy" id="1837282"/>
    <lineage>
        <taxon>Bacteria</taxon>
        <taxon>Bacillati</taxon>
        <taxon>Actinomycetota</taxon>
        <taxon>Actinomycetes</taxon>
        <taxon>Micrococcales</taxon>
        <taxon>Micrococcaceae</taxon>
    </lineage>
</organism>
<dbReference type="Proteomes" id="UP000078292">
    <property type="component" value="Unassembled WGS sequence"/>
</dbReference>
<feature type="transmembrane region" description="Helical" evidence="8">
    <location>
        <begin position="77"/>
        <end position="101"/>
    </location>
</feature>
<feature type="transmembrane region" description="Helical" evidence="8">
    <location>
        <begin position="6"/>
        <end position="25"/>
    </location>
</feature>
<dbReference type="InterPro" id="IPR001750">
    <property type="entry name" value="ND/Mrp_TM"/>
</dbReference>
<feature type="domain" description="NADH:quinone oxidoreductase/Mrp antiporter transmembrane" evidence="9">
    <location>
        <begin position="133"/>
        <end position="423"/>
    </location>
</feature>
<gene>
    <name evidence="10" type="ORF">A6F49_13740</name>
</gene>
<feature type="transmembrane region" description="Helical" evidence="8">
    <location>
        <begin position="411"/>
        <end position="431"/>
    </location>
</feature>
<keyword evidence="4 7" id="KW-0812">Transmembrane</keyword>
<dbReference type="PRINTS" id="PR01437">
    <property type="entry name" value="NUOXDRDTASE4"/>
</dbReference>
<feature type="transmembrane region" description="Helical" evidence="8">
    <location>
        <begin position="276"/>
        <end position="297"/>
    </location>
</feature>
<dbReference type="InterPro" id="IPR050586">
    <property type="entry name" value="CPA3_Na-H_Antiporter_D"/>
</dbReference>
<dbReference type="GO" id="GO:0005886">
    <property type="term" value="C:plasma membrane"/>
    <property type="evidence" value="ECO:0007669"/>
    <property type="project" value="UniProtKB-SubCell"/>
</dbReference>
<protein>
    <submittedName>
        <fullName evidence="10">Cation:proton antiporter</fullName>
    </submittedName>
</protein>
<comment type="subcellular location">
    <subcellularLocation>
        <location evidence="1">Cell membrane</location>
        <topology evidence="1">Multi-pass membrane protein</topology>
    </subcellularLocation>
    <subcellularLocation>
        <location evidence="7">Membrane</location>
        <topology evidence="7">Multi-pass membrane protein</topology>
    </subcellularLocation>
</comment>
<feature type="transmembrane region" description="Helical" evidence="8">
    <location>
        <begin position="211"/>
        <end position="236"/>
    </location>
</feature>
<dbReference type="InterPro" id="IPR003918">
    <property type="entry name" value="NADH_UbQ_OxRdtase"/>
</dbReference>
<name>A0A1B7LXC6_9MICC</name>
<feature type="transmembrane region" description="Helical" evidence="8">
    <location>
        <begin position="502"/>
        <end position="526"/>
    </location>
</feature>
<comment type="caution">
    <text evidence="10">The sequence shown here is derived from an EMBL/GenBank/DDBJ whole genome shotgun (WGS) entry which is preliminary data.</text>
</comment>
<evidence type="ECO:0000256" key="4">
    <source>
        <dbReference type="ARBA" id="ARBA00022692"/>
    </source>
</evidence>
<evidence type="ECO:0000256" key="8">
    <source>
        <dbReference type="SAM" id="Phobius"/>
    </source>
</evidence>
<feature type="transmembrane region" description="Helical" evidence="8">
    <location>
        <begin position="304"/>
        <end position="324"/>
    </location>
</feature>
<dbReference type="PANTHER" id="PTHR42703">
    <property type="entry name" value="NADH DEHYDROGENASE"/>
    <property type="match status" value="1"/>
</dbReference>
<dbReference type="GO" id="GO:0042773">
    <property type="term" value="P:ATP synthesis coupled electron transport"/>
    <property type="evidence" value="ECO:0007669"/>
    <property type="project" value="InterPro"/>
</dbReference>
<feature type="transmembrane region" description="Helical" evidence="8">
    <location>
        <begin position="168"/>
        <end position="191"/>
    </location>
</feature>
<evidence type="ECO:0000256" key="7">
    <source>
        <dbReference type="RuleBase" id="RU000320"/>
    </source>
</evidence>
<dbReference type="EMBL" id="LXEY01000021">
    <property type="protein sequence ID" value="OAV59825.1"/>
    <property type="molecule type" value="Genomic_DNA"/>
</dbReference>
<evidence type="ECO:0000256" key="2">
    <source>
        <dbReference type="ARBA" id="ARBA00005346"/>
    </source>
</evidence>
<dbReference type="AlphaFoldDB" id="A0A1B7LXC6"/>
<dbReference type="NCBIfam" id="NF006238">
    <property type="entry name" value="PRK08375.1-4"/>
    <property type="match status" value="1"/>
</dbReference>
<evidence type="ECO:0000259" key="9">
    <source>
        <dbReference type="Pfam" id="PF00361"/>
    </source>
</evidence>
<dbReference type="GO" id="GO:0008137">
    <property type="term" value="F:NADH dehydrogenase (ubiquinone) activity"/>
    <property type="evidence" value="ECO:0007669"/>
    <property type="project" value="InterPro"/>
</dbReference>
<comment type="similarity">
    <text evidence="2">Belongs to the CPA3 antiporters (TC 2.A.63) subunit D family.</text>
</comment>
<evidence type="ECO:0000256" key="6">
    <source>
        <dbReference type="ARBA" id="ARBA00023136"/>
    </source>
</evidence>
<feature type="transmembrane region" description="Helical" evidence="8">
    <location>
        <begin position="248"/>
        <end position="270"/>
    </location>
</feature>
<keyword evidence="6 8" id="KW-0472">Membrane</keyword>
<accession>A0A1B7LXC6</accession>
<feature type="transmembrane region" description="Helical" evidence="8">
    <location>
        <begin position="37"/>
        <end position="57"/>
    </location>
</feature>
<evidence type="ECO:0000313" key="10">
    <source>
        <dbReference type="EMBL" id="OAV59825.1"/>
    </source>
</evidence>
<sequence length="549" mass="58047">MNVETIGALLPLFVAVPLVIAGFLITTGHRLRLHATVNIVTVLTMLLGASGLVYHFWANDGGAIGHQVGNWPAGIAIPFAADMFTALMLSVTLLLTIVSIWFAQASRAANSQYFAPLVLILAAGVNGALLTADLFNLFVFLEVMLLPSYGLYVLSANRDTPVRRIHGARLYVTMNLLTSTLYMVGVGFLYGTAGTVNIGVLTEQAQDDATVAIAGAVCIFALAIKASVVPVHGWLARAYPGTSPAITALFSGLHTKVAIYAIYRIYAVVYGGDTRFLWVGVVFFSLTMLIGVFGAVGEKTTRTILSFHMVSQIGYILLGVALFTELGLTAGIFYLLHHMIVKASLFLSTGAVEVRYGTGVIGSLGGIARTEPVIAVAFMIAALSLAGIPPFSGFVAKFMLIVGAVEAGEMAAVIIMLFVSLITLLSMLKIWTGMFWEKGSGGPATKSGTIITSETRDPYAHEISYTPELATEATHAQITTLTGVQTVLEADHSTVPSRRINFALAAPAVTLAIITVIFGLGAQFLLTLSGIAAEGLMDTTNYVEAVLGT</sequence>
<keyword evidence="11" id="KW-1185">Reference proteome</keyword>
<evidence type="ECO:0000256" key="5">
    <source>
        <dbReference type="ARBA" id="ARBA00022989"/>
    </source>
</evidence>
<reference evidence="10 11" key="1">
    <citation type="submission" date="2016-04" db="EMBL/GenBank/DDBJ databases">
        <title>First whole genome shotgun sequence of the bacterium Enteractinococcus sp. strain UASWS1574.</title>
        <authorList>
            <person name="Crovadore J."/>
            <person name="Chablais R."/>
            <person name="Lefort F."/>
        </authorList>
    </citation>
    <scope>NUCLEOTIDE SEQUENCE [LARGE SCALE GENOMIC DNA]</scope>
    <source>
        <strain evidence="10 11">UASWS1574</strain>
    </source>
</reference>
<dbReference type="STRING" id="1837282.A6F49_13740"/>
<feature type="transmembrane region" description="Helical" evidence="8">
    <location>
        <begin position="137"/>
        <end position="156"/>
    </location>
</feature>
<evidence type="ECO:0000256" key="1">
    <source>
        <dbReference type="ARBA" id="ARBA00004651"/>
    </source>
</evidence>
<proteinExistence type="inferred from homology"/>
<dbReference type="OrthoDB" id="9768329at2"/>
<dbReference type="Pfam" id="PF00361">
    <property type="entry name" value="Proton_antipo_M"/>
    <property type="match status" value="1"/>
</dbReference>